<accession>B6JBL4</accession>
<sequence length="63" mass="6948">MNDRPSDIPFNWKAIVAQVRADADAAPAGQVRDKLLERAAQLEISAHTEGWLNASDLRPPSEH</sequence>
<dbReference type="KEGG" id="ocg:OCA5_c25570"/>
<keyword evidence="2" id="KW-1185">Reference proteome</keyword>
<protein>
    <submittedName>
        <fullName evidence="1">Uncharacterized protein</fullName>
    </submittedName>
</protein>
<proteinExistence type="predicted"/>
<dbReference type="RefSeq" id="WP_012562584.1">
    <property type="nucleotide sequence ID" value="NC_011386.1"/>
</dbReference>
<dbReference type="AlphaFoldDB" id="B6JBL4"/>
<dbReference type="Proteomes" id="UP000007730">
    <property type="component" value="Chromosome"/>
</dbReference>
<organism evidence="1 2">
    <name type="scientific">Afipia carboxidovorans (strain ATCC 49405 / DSM 1227 / KCTC 32145 / OM5)</name>
    <name type="common">Oligotropha carboxidovorans</name>
    <dbReference type="NCBI Taxonomy" id="504832"/>
    <lineage>
        <taxon>Bacteria</taxon>
        <taxon>Pseudomonadati</taxon>
        <taxon>Pseudomonadota</taxon>
        <taxon>Alphaproteobacteria</taxon>
        <taxon>Hyphomicrobiales</taxon>
        <taxon>Nitrobacteraceae</taxon>
        <taxon>Afipia</taxon>
    </lineage>
</organism>
<dbReference type="KEGG" id="oca:OCAR_5423"/>
<evidence type="ECO:0000313" key="1">
    <source>
        <dbReference type="EMBL" id="AEI07252.1"/>
    </source>
</evidence>
<gene>
    <name evidence="1" type="ordered locus">OCA5_c25570</name>
</gene>
<dbReference type="HOGENOM" id="CLU_2881441_0_0_5"/>
<dbReference type="PATRIC" id="fig|504832.7.peg.2704"/>
<dbReference type="eggNOG" id="ENOG5031GMD">
    <property type="taxonomic scope" value="Bacteria"/>
</dbReference>
<name>B6JBL4_AFIC5</name>
<dbReference type="OrthoDB" id="8266128at2"/>
<evidence type="ECO:0000313" key="2">
    <source>
        <dbReference type="Proteomes" id="UP000007730"/>
    </source>
</evidence>
<dbReference type="EMBL" id="CP002826">
    <property type="protein sequence ID" value="AEI07252.1"/>
    <property type="molecule type" value="Genomic_DNA"/>
</dbReference>
<reference evidence="1 2" key="1">
    <citation type="journal article" date="2011" name="J. Bacteriol.">
        <title>Complete genome sequences of the chemolithoautotrophic Oligotropha carboxidovorans strains OM4 and OM5.</title>
        <authorList>
            <person name="Volland S."/>
            <person name="Rachinger M."/>
            <person name="Strittmatter A."/>
            <person name="Daniel R."/>
            <person name="Gottschalk G."/>
            <person name="Meyer O."/>
        </authorList>
    </citation>
    <scope>NUCLEOTIDE SEQUENCE [LARGE SCALE GENOMIC DNA]</scope>
    <source>
        <strain evidence="2">ATCC 49405 / DSM 1227 / KCTC 32145 / OM5</strain>
    </source>
</reference>